<dbReference type="InterPro" id="IPR000120">
    <property type="entry name" value="Amidase"/>
</dbReference>
<keyword evidence="4" id="KW-1185">Reference proteome</keyword>
<sequence length="459" mass="48285">MSADLTATELLAAYRSGELSPVEATEAALQRIRRYDPQVNAFCLVDADAALGAAKESEERWRRGEPLGALDGVPTSIKDILLTRGWPTLRGSRTVDPTGPWEVDGPHVARVREHGAVLLGKTTTPELGWKGVTDNPLTGVTRNPWDISRTAGGSSGGSAAAVLLGMGPLSLGTDGGGSVRIPAAFTGTTALKPTYGRVPHFPPSPFGTLAHVGPMTRTAADAALLLDVVSGRDSRDPWALAPAGSAAAALDQGVAGLRIAVSPTLGYVDVHPEVAAAFTAAVEVFAELGAHLEEADPGFADPIEAFETLWFSGAAKSIENLGPEQRAQMDPGLVAVSEQGARASALDYLTAMAVRNELGTLMGEFHNRYDLLLTPTLPLPAFEAGVEVPPGWPHERWTTWTPFTYPFNMTQQPAASVPCGFAEGLPAGLQIVGPRHADNAVLAAAHAFQQATDWHTRRP</sequence>
<evidence type="ECO:0000256" key="1">
    <source>
        <dbReference type="ARBA" id="ARBA00009199"/>
    </source>
</evidence>
<comment type="caution">
    <text evidence="3">The sequence shown here is derived from an EMBL/GenBank/DDBJ whole genome shotgun (WGS) entry which is preliminary data.</text>
</comment>
<reference evidence="4" key="1">
    <citation type="journal article" date="2019" name="Int. J. Syst. Evol. Microbiol.">
        <title>The Global Catalogue of Microorganisms (GCM) 10K type strain sequencing project: providing services to taxonomists for standard genome sequencing and annotation.</title>
        <authorList>
            <consortium name="The Broad Institute Genomics Platform"/>
            <consortium name="The Broad Institute Genome Sequencing Center for Infectious Disease"/>
            <person name="Wu L."/>
            <person name="Ma J."/>
        </authorList>
    </citation>
    <scope>NUCLEOTIDE SEQUENCE [LARGE SCALE GENOMIC DNA]</scope>
    <source>
        <strain evidence="4">JCM 11117</strain>
    </source>
</reference>
<dbReference type="SUPFAM" id="SSF75304">
    <property type="entry name" value="Amidase signature (AS) enzymes"/>
    <property type="match status" value="1"/>
</dbReference>
<dbReference type="RefSeq" id="WP_343947080.1">
    <property type="nucleotide sequence ID" value="NZ_BAAAHP010000344.1"/>
</dbReference>
<dbReference type="Pfam" id="PF01425">
    <property type="entry name" value="Amidase"/>
    <property type="match status" value="1"/>
</dbReference>
<comment type="similarity">
    <text evidence="1">Belongs to the amidase family.</text>
</comment>
<dbReference type="EMBL" id="BAAAHP010000344">
    <property type="protein sequence ID" value="GAA0909587.1"/>
    <property type="molecule type" value="Genomic_DNA"/>
</dbReference>
<organism evidence="3 4">
    <name type="scientific">Pseudonocardia zijingensis</name>
    <dbReference type="NCBI Taxonomy" id="153376"/>
    <lineage>
        <taxon>Bacteria</taxon>
        <taxon>Bacillati</taxon>
        <taxon>Actinomycetota</taxon>
        <taxon>Actinomycetes</taxon>
        <taxon>Pseudonocardiales</taxon>
        <taxon>Pseudonocardiaceae</taxon>
        <taxon>Pseudonocardia</taxon>
    </lineage>
</organism>
<gene>
    <name evidence="3" type="ORF">GCM10009559_79640</name>
</gene>
<feature type="domain" description="Amidase" evidence="2">
    <location>
        <begin position="23"/>
        <end position="442"/>
    </location>
</feature>
<name>A0ABP3Z1A4_9PSEU</name>
<accession>A0ABP3Z1A4</accession>
<evidence type="ECO:0000313" key="4">
    <source>
        <dbReference type="Proteomes" id="UP001499967"/>
    </source>
</evidence>
<evidence type="ECO:0000313" key="3">
    <source>
        <dbReference type="EMBL" id="GAA0909587.1"/>
    </source>
</evidence>
<dbReference type="InterPro" id="IPR023631">
    <property type="entry name" value="Amidase_dom"/>
</dbReference>
<dbReference type="InterPro" id="IPR036928">
    <property type="entry name" value="AS_sf"/>
</dbReference>
<protein>
    <submittedName>
        <fullName evidence="3">Amidase</fullName>
    </submittedName>
</protein>
<dbReference type="PANTHER" id="PTHR11895:SF7">
    <property type="entry name" value="GLUTAMYL-TRNA(GLN) AMIDOTRANSFERASE SUBUNIT A, MITOCHONDRIAL"/>
    <property type="match status" value="1"/>
</dbReference>
<evidence type="ECO:0000259" key="2">
    <source>
        <dbReference type="Pfam" id="PF01425"/>
    </source>
</evidence>
<dbReference type="PANTHER" id="PTHR11895">
    <property type="entry name" value="TRANSAMIDASE"/>
    <property type="match status" value="1"/>
</dbReference>
<proteinExistence type="inferred from homology"/>
<dbReference type="NCBIfam" id="NF004815">
    <property type="entry name" value="PRK06169.1"/>
    <property type="match status" value="1"/>
</dbReference>
<dbReference type="Proteomes" id="UP001499967">
    <property type="component" value="Unassembled WGS sequence"/>
</dbReference>
<dbReference type="Gene3D" id="3.90.1300.10">
    <property type="entry name" value="Amidase signature (AS) domain"/>
    <property type="match status" value="1"/>
</dbReference>